<dbReference type="AlphaFoldDB" id="Q74ZP0"/>
<dbReference type="GO" id="GO:0030688">
    <property type="term" value="C:preribosome, small subunit precursor"/>
    <property type="evidence" value="ECO:0007669"/>
    <property type="project" value="InterPro"/>
</dbReference>
<reference evidence="6" key="2">
    <citation type="journal article" date="2013" name="G3 (Bethesda)">
        <title>Genomes of Ashbya fungi isolated from insects reveal four mating-type loci, numerous translocations, lack of transposons, and distinct gene duplications.</title>
        <authorList>
            <person name="Dietrich F.S."/>
            <person name="Voegeli S."/>
            <person name="Kuo S."/>
            <person name="Philippsen P."/>
        </authorList>
    </citation>
    <scope>GENOME REANNOTATION</scope>
    <source>
        <strain evidence="6">ATCC 10895 / CBS 109.51 / FGSC 9923 / NRRL Y-1056</strain>
    </source>
</reference>
<dbReference type="InParanoid" id="Q74ZP0"/>
<dbReference type="GeneID" id="4623126"/>
<reference evidence="5 6" key="1">
    <citation type="journal article" date="2004" name="Science">
        <title>The Ashbya gossypii genome as a tool for mapping the ancient Saccharomyces cerevisiae genome.</title>
        <authorList>
            <person name="Dietrich F.S."/>
            <person name="Voegeli S."/>
            <person name="Brachat S."/>
            <person name="Lerch A."/>
            <person name="Gates K."/>
            <person name="Steiner S."/>
            <person name="Mohr C."/>
            <person name="Pohlmann R."/>
            <person name="Luedi P."/>
            <person name="Choi S."/>
            <person name="Wing R.A."/>
            <person name="Flavier A."/>
            <person name="Gaffney T.D."/>
            <person name="Philippsen P."/>
        </authorList>
    </citation>
    <scope>NUCLEOTIDE SEQUENCE [LARGE SCALE GENOMIC DNA]</scope>
    <source>
        <strain evidence="6">ATCC 10895 / CBS 109.51 / FGSC 9923 / NRRL Y-1056</strain>
    </source>
</reference>
<keyword evidence="4" id="KW-0539">Nucleus</keyword>
<dbReference type="Proteomes" id="UP000000591">
    <property type="component" value="Chromosome VII"/>
</dbReference>
<dbReference type="InterPro" id="IPR010301">
    <property type="entry name" value="RRP1"/>
</dbReference>
<dbReference type="EMBL" id="AE016820">
    <property type="protein sequence ID" value="AAS54648.1"/>
    <property type="molecule type" value="Genomic_DNA"/>
</dbReference>
<dbReference type="RefSeq" id="NP_986824.1">
    <property type="nucleotide sequence ID" value="NM_211886.1"/>
</dbReference>
<evidence type="ECO:0000313" key="6">
    <source>
        <dbReference type="Proteomes" id="UP000000591"/>
    </source>
</evidence>
<gene>
    <name evidence="5" type="ORF">AGOS_AGR158C</name>
</gene>
<dbReference type="FunCoup" id="Q74ZP0">
    <property type="interactions" value="468"/>
</dbReference>
<keyword evidence="3" id="KW-0698">rRNA processing</keyword>
<evidence type="ECO:0000256" key="4">
    <source>
        <dbReference type="ARBA" id="ARBA00023242"/>
    </source>
</evidence>
<dbReference type="Pfam" id="PF05997">
    <property type="entry name" value="Nop52"/>
    <property type="match status" value="1"/>
</dbReference>
<name>Q74ZP0_EREGS</name>
<proteinExistence type="inferred from homology"/>
<evidence type="ECO:0000256" key="3">
    <source>
        <dbReference type="ARBA" id="ARBA00022552"/>
    </source>
</evidence>
<dbReference type="GO" id="GO:0005634">
    <property type="term" value="C:nucleus"/>
    <property type="evidence" value="ECO:0007669"/>
    <property type="project" value="UniProtKB-SubCell"/>
</dbReference>
<protein>
    <submittedName>
        <fullName evidence="5">AGR158Cp</fullName>
    </submittedName>
</protein>
<keyword evidence="6" id="KW-1185">Reference proteome</keyword>
<dbReference type="PANTHER" id="PTHR13026:SF0">
    <property type="entry name" value="RIBOSOMAL RNA PROCESSING 1B"/>
    <property type="match status" value="1"/>
</dbReference>
<evidence type="ECO:0000256" key="1">
    <source>
        <dbReference type="ARBA" id="ARBA00004123"/>
    </source>
</evidence>
<dbReference type="STRING" id="284811.Q74ZP0"/>
<dbReference type="PANTHER" id="PTHR13026">
    <property type="entry name" value="NNP-1 PROTEIN NOVEL NUCLEAR PROTEIN 1 NOP52"/>
    <property type="match status" value="1"/>
</dbReference>
<comment type="subcellular location">
    <subcellularLocation>
        <location evidence="1">Nucleus</location>
    </subcellularLocation>
</comment>
<dbReference type="KEGG" id="ago:AGOS_AGR158C"/>
<evidence type="ECO:0000256" key="2">
    <source>
        <dbReference type="ARBA" id="ARBA00006374"/>
    </source>
</evidence>
<dbReference type="HOGENOM" id="CLU_022876_0_2_1"/>
<dbReference type="OMA" id="AMWFSDR"/>
<dbReference type="GO" id="GO:0006364">
    <property type="term" value="P:rRNA processing"/>
    <property type="evidence" value="ECO:0007669"/>
    <property type="project" value="UniProtKB-KW"/>
</dbReference>
<sequence>MTGVQTSPFVRQLASNSRSVREQALESLRSYLASQQLRKAPQLQFDQLWKGLYFAMWFSDRPRPQQRLAAQLGELSLLFLDGDTALGDRAFVRFSKAFWKVMCLEWYNIDHHRLDKYLLLVRRVLYNQLRFLRERGWDAALVERYVAKVLQGLPLSGSPKVYNGIPFHIIDIFVDEWERLVLRDGRDAEDADMPELPEQRDLIAATPLPRFVAVFQGLAANIANIKILREKIKQDLLADQRLYDWGVLARDSPESDDDDDVEEWHGF</sequence>
<comment type="similarity">
    <text evidence="2">Belongs to the RRP1 family.</text>
</comment>
<evidence type="ECO:0000313" key="5">
    <source>
        <dbReference type="EMBL" id="AAS54648.1"/>
    </source>
</evidence>
<dbReference type="eggNOG" id="KOG3911">
    <property type="taxonomic scope" value="Eukaryota"/>
</dbReference>
<dbReference type="OrthoDB" id="2019504at2759"/>
<accession>Q74ZP0</accession>
<organism evidence="5 6">
    <name type="scientific">Eremothecium gossypii (strain ATCC 10895 / CBS 109.51 / FGSC 9923 / NRRL Y-1056)</name>
    <name type="common">Yeast</name>
    <name type="synonym">Ashbya gossypii</name>
    <dbReference type="NCBI Taxonomy" id="284811"/>
    <lineage>
        <taxon>Eukaryota</taxon>
        <taxon>Fungi</taxon>
        <taxon>Dikarya</taxon>
        <taxon>Ascomycota</taxon>
        <taxon>Saccharomycotina</taxon>
        <taxon>Saccharomycetes</taxon>
        <taxon>Saccharomycetales</taxon>
        <taxon>Saccharomycetaceae</taxon>
        <taxon>Eremothecium</taxon>
    </lineage>
</organism>